<reference evidence="1 2" key="1">
    <citation type="journal article" date="2017" name="Genome Biol.">
        <title>New reference genome sequences of hot pepper reveal the massive evolution of plant disease-resistance genes by retroduplication.</title>
        <authorList>
            <person name="Kim S."/>
            <person name="Park J."/>
            <person name="Yeom S.I."/>
            <person name="Kim Y.M."/>
            <person name="Seo E."/>
            <person name="Kim K.T."/>
            <person name="Kim M.S."/>
            <person name="Lee J.M."/>
            <person name="Cheong K."/>
            <person name="Shin H.S."/>
            <person name="Kim S.B."/>
            <person name="Han K."/>
            <person name="Lee J."/>
            <person name="Park M."/>
            <person name="Lee H.A."/>
            <person name="Lee H.Y."/>
            <person name="Lee Y."/>
            <person name="Oh S."/>
            <person name="Lee J.H."/>
            <person name="Choi E."/>
            <person name="Choi E."/>
            <person name="Lee S.E."/>
            <person name="Jeon J."/>
            <person name="Kim H."/>
            <person name="Choi G."/>
            <person name="Song H."/>
            <person name="Lee J."/>
            <person name="Lee S.C."/>
            <person name="Kwon J.K."/>
            <person name="Lee H.Y."/>
            <person name="Koo N."/>
            <person name="Hong Y."/>
            <person name="Kim R.W."/>
            <person name="Kang W.H."/>
            <person name="Huh J.H."/>
            <person name="Kang B.C."/>
            <person name="Yang T.J."/>
            <person name="Lee Y.H."/>
            <person name="Bennetzen J.L."/>
            <person name="Choi D."/>
        </authorList>
    </citation>
    <scope>NUCLEOTIDE SEQUENCE [LARGE SCALE GENOMIC DNA]</scope>
    <source>
        <strain evidence="2">cv. PBC81</strain>
    </source>
</reference>
<name>A0A2G2VGW0_CAPBA</name>
<sequence>MSASISKDELAKSLTMSFGSASERTWTSAGVREVFTTPGGDVFQGNVRENDDEDELKWAAIERLSTYELQGVDGKVGIDIPKIEVRFEHLSIEGDAYVGSRALPTLLNATIIFGALEKIKTVPSKKRVVKILCDVAGKISYCGHELSEFIPQQTCAYISQHDLHHGEMTVRETLDFAGRSLGVGTRYELLAELSRREKELGIKPDPEIDVFMKATAVAGQESSLVTGYVLKLLMQFYCPATVLLSSFTAHDFWNSGILNMSWRTCTRLFDMF</sequence>
<organism evidence="1 2">
    <name type="scientific">Capsicum baccatum</name>
    <name type="common">Peruvian pepper</name>
    <dbReference type="NCBI Taxonomy" id="33114"/>
    <lineage>
        <taxon>Eukaryota</taxon>
        <taxon>Viridiplantae</taxon>
        <taxon>Streptophyta</taxon>
        <taxon>Embryophyta</taxon>
        <taxon>Tracheophyta</taxon>
        <taxon>Spermatophyta</taxon>
        <taxon>Magnoliopsida</taxon>
        <taxon>eudicotyledons</taxon>
        <taxon>Gunneridae</taxon>
        <taxon>Pentapetalae</taxon>
        <taxon>asterids</taxon>
        <taxon>lamiids</taxon>
        <taxon>Solanales</taxon>
        <taxon>Solanaceae</taxon>
        <taxon>Solanoideae</taxon>
        <taxon>Capsiceae</taxon>
        <taxon>Capsicum</taxon>
    </lineage>
</organism>
<keyword evidence="2" id="KW-1185">Reference proteome</keyword>
<protein>
    <submittedName>
        <fullName evidence="1">Pleiotropic drug resistance protein 2</fullName>
    </submittedName>
</protein>
<comment type="caution">
    <text evidence="1">The sequence shown here is derived from an EMBL/GenBank/DDBJ whole genome shotgun (WGS) entry which is preliminary data.</text>
</comment>
<dbReference type="STRING" id="33114.A0A2G2VGW0"/>
<dbReference type="AlphaFoldDB" id="A0A2G2VGW0"/>
<dbReference type="Proteomes" id="UP000224567">
    <property type="component" value="Unassembled WGS sequence"/>
</dbReference>
<reference evidence="2" key="2">
    <citation type="journal article" date="2017" name="J. Anim. Genet.">
        <title>Multiple reference genome sequences of hot pepper reveal the massive evolution of plant disease resistance genes by retroduplication.</title>
        <authorList>
            <person name="Kim S."/>
            <person name="Park J."/>
            <person name="Yeom S.-I."/>
            <person name="Kim Y.-M."/>
            <person name="Seo E."/>
            <person name="Kim K.-T."/>
            <person name="Kim M.-S."/>
            <person name="Lee J.M."/>
            <person name="Cheong K."/>
            <person name="Shin H.-S."/>
            <person name="Kim S.-B."/>
            <person name="Han K."/>
            <person name="Lee J."/>
            <person name="Park M."/>
            <person name="Lee H.-A."/>
            <person name="Lee H.-Y."/>
            <person name="Lee Y."/>
            <person name="Oh S."/>
            <person name="Lee J.H."/>
            <person name="Choi E."/>
            <person name="Choi E."/>
            <person name="Lee S.E."/>
            <person name="Jeon J."/>
            <person name="Kim H."/>
            <person name="Choi G."/>
            <person name="Song H."/>
            <person name="Lee J."/>
            <person name="Lee S.-C."/>
            <person name="Kwon J.-K."/>
            <person name="Lee H.-Y."/>
            <person name="Koo N."/>
            <person name="Hong Y."/>
            <person name="Kim R.W."/>
            <person name="Kang W.-H."/>
            <person name="Huh J.H."/>
            <person name="Kang B.-C."/>
            <person name="Yang T.-J."/>
            <person name="Lee Y.-H."/>
            <person name="Bennetzen J.L."/>
            <person name="Choi D."/>
        </authorList>
    </citation>
    <scope>NUCLEOTIDE SEQUENCE [LARGE SCALE GENOMIC DNA]</scope>
    <source>
        <strain evidence="2">cv. PBC81</strain>
    </source>
</reference>
<gene>
    <name evidence="1" type="ORF">CQW23_28551</name>
</gene>
<proteinExistence type="predicted"/>
<evidence type="ECO:0000313" key="1">
    <source>
        <dbReference type="EMBL" id="PHT32214.1"/>
    </source>
</evidence>
<dbReference type="OrthoDB" id="66620at2759"/>
<evidence type="ECO:0000313" key="2">
    <source>
        <dbReference type="Proteomes" id="UP000224567"/>
    </source>
</evidence>
<dbReference type="PANTHER" id="PTHR48040">
    <property type="entry name" value="PLEIOTROPIC DRUG RESISTANCE PROTEIN 1-LIKE ISOFORM X1"/>
    <property type="match status" value="1"/>
</dbReference>
<accession>A0A2G2VGW0</accession>
<dbReference type="EMBL" id="MLFT02000012">
    <property type="protein sequence ID" value="PHT32214.1"/>
    <property type="molecule type" value="Genomic_DNA"/>
</dbReference>
<dbReference type="PANTHER" id="PTHR48040:SF60">
    <property type="entry name" value="ABC TRANSPORTER DOMAIN-CONTAINING PROTEIN"/>
    <property type="match status" value="1"/>
</dbReference>